<dbReference type="PROSITE" id="PS51118">
    <property type="entry name" value="HTH_HXLR"/>
    <property type="match status" value="1"/>
</dbReference>
<protein>
    <submittedName>
        <fullName evidence="5">DNA-binding HxlR family transcriptional regulator</fullName>
    </submittedName>
</protein>
<dbReference type="EMBL" id="JADBEM010000001">
    <property type="protein sequence ID" value="MBE1606138.1"/>
    <property type="molecule type" value="Genomic_DNA"/>
</dbReference>
<dbReference type="GO" id="GO:0003677">
    <property type="term" value="F:DNA binding"/>
    <property type="evidence" value="ECO:0007669"/>
    <property type="project" value="UniProtKB-KW"/>
</dbReference>
<keyword evidence="1" id="KW-0805">Transcription regulation</keyword>
<dbReference type="InterPro" id="IPR036388">
    <property type="entry name" value="WH-like_DNA-bd_sf"/>
</dbReference>
<evidence type="ECO:0000256" key="1">
    <source>
        <dbReference type="ARBA" id="ARBA00023015"/>
    </source>
</evidence>
<evidence type="ECO:0000256" key="3">
    <source>
        <dbReference type="ARBA" id="ARBA00023163"/>
    </source>
</evidence>
<dbReference type="InterPro" id="IPR036390">
    <property type="entry name" value="WH_DNA-bd_sf"/>
</dbReference>
<dbReference type="PANTHER" id="PTHR33204">
    <property type="entry name" value="TRANSCRIPTIONAL REGULATOR, MARR FAMILY"/>
    <property type="match status" value="1"/>
</dbReference>
<evidence type="ECO:0000256" key="2">
    <source>
        <dbReference type="ARBA" id="ARBA00023125"/>
    </source>
</evidence>
<keyword evidence="6" id="KW-1185">Reference proteome</keyword>
<evidence type="ECO:0000259" key="4">
    <source>
        <dbReference type="PROSITE" id="PS51118"/>
    </source>
</evidence>
<keyword evidence="3" id="KW-0804">Transcription</keyword>
<organism evidence="5 6">
    <name type="scientific">Actinopolymorpha pittospori</name>
    <dbReference type="NCBI Taxonomy" id="648752"/>
    <lineage>
        <taxon>Bacteria</taxon>
        <taxon>Bacillati</taxon>
        <taxon>Actinomycetota</taxon>
        <taxon>Actinomycetes</taxon>
        <taxon>Propionibacteriales</taxon>
        <taxon>Actinopolymorphaceae</taxon>
        <taxon>Actinopolymorpha</taxon>
    </lineage>
</organism>
<dbReference type="AlphaFoldDB" id="A0A927RJX8"/>
<dbReference type="Proteomes" id="UP000638648">
    <property type="component" value="Unassembled WGS sequence"/>
</dbReference>
<comment type="caution">
    <text evidence="5">The sequence shown here is derived from an EMBL/GenBank/DDBJ whole genome shotgun (WGS) entry which is preliminary data.</text>
</comment>
<dbReference type="SUPFAM" id="SSF46785">
    <property type="entry name" value="Winged helix' DNA-binding domain"/>
    <property type="match status" value="1"/>
</dbReference>
<accession>A0A927RJX8</accession>
<sequence length="171" mass="19021">MALGKDYDGQDCSLARALELVGERWTLLVLRDAFYGVRRYSDFLEHLGAPRAVLAERLQALVDAGVLDKVRYQDSPARYEYVLTEAGQELWPALNALAWWGSRHRPTGGARRGYYHVTCGSRIDATTTCPTCGHAVPATEVEARVGSGTLDNRISRALRKPHRLLEPLAIE</sequence>
<proteinExistence type="predicted"/>
<dbReference type="Pfam" id="PF01638">
    <property type="entry name" value="HxlR"/>
    <property type="match status" value="1"/>
</dbReference>
<dbReference type="PANTHER" id="PTHR33204:SF18">
    <property type="entry name" value="TRANSCRIPTIONAL REGULATORY PROTEIN"/>
    <property type="match status" value="1"/>
</dbReference>
<dbReference type="RefSeq" id="WP_192750319.1">
    <property type="nucleotide sequence ID" value="NZ_BAABJL010000025.1"/>
</dbReference>
<name>A0A927RJX8_9ACTN</name>
<reference evidence="5" key="1">
    <citation type="submission" date="2020-10" db="EMBL/GenBank/DDBJ databases">
        <title>Sequencing the genomes of 1000 actinobacteria strains.</title>
        <authorList>
            <person name="Klenk H.-P."/>
        </authorList>
    </citation>
    <scope>NUCLEOTIDE SEQUENCE</scope>
    <source>
        <strain evidence="5">DSM 45354</strain>
    </source>
</reference>
<evidence type="ECO:0000313" key="6">
    <source>
        <dbReference type="Proteomes" id="UP000638648"/>
    </source>
</evidence>
<keyword evidence="2 5" id="KW-0238">DNA-binding</keyword>
<gene>
    <name evidence="5" type="ORF">HEB94_002986</name>
</gene>
<feature type="domain" description="HTH hxlR-type" evidence="4">
    <location>
        <begin position="12"/>
        <end position="109"/>
    </location>
</feature>
<evidence type="ECO:0000313" key="5">
    <source>
        <dbReference type="EMBL" id="MBE1606138.1"/>
    </source>
</evidence>
<dbReference type="InterPro" id="IPR002577">
    <property type="entry name" value="HTH_HxlR"/>
</dbReference>
<dbReference type="Gene3D" id="1.10.10.10">
    <property type="entry name" value="Winged helix-like DNA-binding domain superfamily/Winged helix DNA-binding domain"/>
    <property type="match status" value="1"/>
</dbReference>